<sequence>MSGYFILACVPLFGVIFQDFKSRQIYWFWPPLLFLLFFVQSVQEASSIEIVKNVAISTLFVVVNLMIVSLYFSLKEKKWINIFKQHFGLGDFLFFLAITPVFSPLNFVLFFVISLILIGLLHAILITFGQLAITTVPLAGWLSVLLVIALLLNAFLFNINPLNDDLLINYIYFGAHNRDNPFY</sequence>
<feature type="transmembrane region" description="Helical" evidence="1">
    <location>
        <begin position="25"/>
        <end position="42"/>
    </location>
</feature>
<comment type="caution">
    <text evidence="2">The sequence shown here is derived from an EMBL/GenBank/DDBJ whole genome shotgun (WGS) entry which is preliminary data.</text>
</comment>
<evidence type="ECO:0000313" key="3">
    <source>
        <dbReference type="Proteomes" id="UP000470771"/>
    </source>
</evidence>
<keyword evidence="1" id="KW-0472">Membrane</keyword>
<dbReference type="Proteomes" id="UP000470771">
    <property type="component" value="Unassembled WGS sequence"/>
</dbReference>
<keyword evidence="1" id="KW-1133">Transmembrane helix</keyword>
<reference evidence="2 3" key="1">
    <citation type="submission" date="2019-12" db="EMBL/GenBank/DDBJ databases">
        <authorList>
            <person name="Zhao J."/>
        </authorList>
    </citation>
    <scope>NUCLEOTIDE SEQUENCE [LARGE SCALE GENOMIC DNA]</scope>
    <source>
        <strain evidence="2 3">S-15</strain>
    </source>
</reference>
<evidence type="ECO:0000256" key="1">
    <source>
        <dbReference type="SAM" id="Phobius"/>
    </source>
</evidence>
<keyword evidence="3" id="KW-1185">Reference proteome</keyword>
<feature type="transmembrane region" description="Helical" evidence="1">
    <location>
        <begin position="86"/>
        <end position="102"/>
    </location>
</feature>
<keyword evidence="1" id="KW-0812">Transmembrane</keyword>
<dbReference type="RefSeq" id="WP_160631231.1">
    <property type="nucleotide sequence ID" value="NZ_WWNE01000003.1"/>
</dbReference>
<name>A0A6N9NFW1_9FLAO</name>
<protein>
    <submittedName>
        <fullName evidence="2">Uncharacterized protein</fullName>
    </submittedName>
</protein>
<dbReference type="AlphaFoldDB" id="A0A6N9NFW1"/>
<organism evidence="2 3">
    <name type="scientific">Acidiluteibacter ferrifornacis</name>
    <dbReference type="NCBI Taxonomy" id="2692424"/>
    <lineage>
        <taxon>Bacteria</taxon>
        <taxon>Pseudomonadati</taxon>
        <taxon>Bacteroidota</taxon>
        <taxon>Flavobacteriia</taxon>
        <taxon>Flavobacteriales</taxon>
        <taxon>Cryomorphaceae</taxon>
        <taxon>Acidiluteibacter</taxon>
    </lineage>
</organism>
<evidence type="ECO:0000313" key="2">
    <source>
        <dbReference type="EMBL" id="NBG64763.1"/>
    </source>
</evidence>
<proteinExistence type="predicted"/>
<feature type="transmembrane region" description="Helical" evidence="1">
    <location>
        <begin position="138"/>
        <end position="157"/>
    </location>
</feature>
<gene>
    <name evidence="2" type="ORF">GQN54_01450</name>
</gene>
<dbReference type="EMBL" id="WWNE01000003">
    <property type="protein sequence ID" value="NBG64763.1"/>
    <property type="molecule type" value="Genomic_DNA"/>
</dbReference>
<feature type="transmembrane region" description="Helical" evidence="1">
    <location>
        <begin position="54"/>
        <end position="74"/>
    </location>
</feature>
<feature type="transmembrane region" description="Helical" evidence="1">
    <location>
        <begin position="108"/>
        <end position="126"/>
    </location>
</feature>
<accession>A0A6N9NFW1</accession>